<reference evidence="3" key="1">
    <citation type="submission" date="2018-06" db="EMBL/GenBank/DDBJ databases">
        <authorList>
            <person name="Zhirakovskaya E."/>
        </authorList>
    </citation>
    <scope>NUCLEOTIDE SEQUENCE</scope>
</reference>
<dbReference type="Gene3D" id="3.40.50.720">
    <property type="entry name" value="NAD(P)-binding Rossmann-like Domain"/>
    <property type="match status" value="1"/>
</dbReference>
<sequence>MKKITIIGLGYVGLPLAVEFAKKTQVVGFDINQHRVDELNTGHDNTLEVEDEDLKLVLISSSLRLSVSSSSHPLAPSPPHPPGLYLTTNLADIRDSQIYIVTVPTPITVDKRP</sequence>
<organism evidence="3">
    <name type="scientific">hydrothermal vent metagenome</name>
    <dbReference type="NCBI Taxonomy" id="652676"/>
    <lineage>
        <taxon>unclassified sequences</taxon>
        <taxon>metagenomes</taxon>
        <taxon>ecological metagenomes</taxon>
    </lineage>
</organism>
<dbReference type="Pfam" id="PF03721">
    <property type="entry name" value="UDPG_MGDP_dh_N"/>
    <property type="match status" value="1"/>
</dbReference>
<evidence type="ECO:0000259" key="2">
    <source>
        <dbReference type="Pfam" id="PF03721"/>
    </source>
</evidence>
<dbReference type="GO" id="GO:0051287">
    <property type="term" value="F:NAD binding"/>
    <property type="evidence" value="ECO:0007669"/>
    <property type="project" value="InterPro"/>
</dbReference>
<evidence type="ECO:0000313" key="3">
    <source>
        <dbReference type="EMBL" id="VAW27228.1"/>
    </source>
</evidence>
<name>A0A3B0U9V7_9ZZZZ</name>
<dbReference type="InterPro" id="IPR036291">
    <property type="entry name" value="NAD(P)-bd_dom_sf"/>
</dbReference>
<proteinExistence type="inferred from homology"/>
<dbReference type="PANTHER" id="PTHR43491:SF2">
    <property type="entry name" value="UDP-N-ACETYL-D-MANNOSAMINE DEHYDROGENASE"/>
    <property type="match status" value="1"/>
</dbReference>
<gene>
    <name evidence="3" type="ORF">MNBD_BACTEROID07-1815</name>
</gene>
<dbReference type="InterPro" id="IPR028359">
    <property type="entry name" value="UDP_ManNAc/GlcNAc_DH"/>
</dbReference>
<dbReference type="SUPFAM" id="SSF51735">
    <property type="entry name" value="NAD(P)-binding Rossmann-fold domains"/>
    <property type="match status" value="1"/>
</dbReference>
<protein>
    <recommendedName>
        <fullName evidence="2">UDP-glucose/GDP-mannose dehydrogenase N-terminal domain-containing protein</fullName>
    </recommendedName>
</protein>
<dbReference type="InterPro" id="IPR001732">
    <property type="entry name" value="UDP-Glc/GDP-Man_DH_N"/>
</dbReference>
<dbReference type="EMBL" id="UOET01000089">
    <property type="protein sequence ID" value="VAW27228.1"/>
    <property type="molecule type" value="Genomic_DNA"/>
</dbReference>
<dbReference type="GO" id="GO:0000271">
    <property type="term" value="P:polysaccharide biosynthetic process"/>
    <property type="evidence" value="ECO:0007669"/>
    <property type="project" value="InterPro"/>
</dbReference>
<dbReference type="GO" id="GO:0016628">
    <property type="term" value="F:oxidoreductase activity, acting on the CH-CH group of donors, NAD or NADP as acceptor"/>
    <property type="evidence" value="ECO:0007669"/>
    <property type="project" value="InterPro"/>
</dbReference>
<feature type="domain" description="UDP-glucose/GDP-mannose dehydrogenase N-terminal" evidence="2">
    <location>
        <begin position="2"/>
        <end position="54"/>
    </location>
</feature>
<dbReference type="PANTHER" id="PTHR43491">
    <property type="entry name" value="UDP-N-ACETYL-D-MANNOSAMINE DEHYDROGENASE"/>
    <property type="match status" value="1"/>
</dbReference>
<comment type="similarity">
    <text evidence="1">Belongs to the UDP-glucose/GDP-mannose dehydrogenase family.</text>
</comment>
<feature type="non-terminal residue" evidence="3">
    <location>
        <position position="113"/>
    </location>
</feature>
<dbReference type="AlphaFoldDB" id="A0A3B0U9V7"/>
<dbReference type="GO" id="GO:0016616">
    <property type="term" value="F:oxidoreductase activity, acting on the CH-OH group of donors, NAD or NADP as acceptor"/>
    <property type="evidence" value="ECO:0007669"/>
    <property type="project" value="InterPro"/>
</dbReference>
<evidence type="ECO:0000256" key="1">
    <source>
        <dbReference type="ARBA" id="ARBA00006601"/>
    </source>
</evidence>
<accession>A0A3B0U9V7</accession>